<evidence type="ECO:0000313" key="2">
    <source>
        <dbReference type="Proteomes" id="UP000034368"/>
    </source>
</evidence>
<gene>
    <name evidence="1" type="ORF">UW90_C0015G0004</name>
</gene>
<organism evidence="1 2">
    <name type="scientific">Candidatus Yanofskybacteria bacterium GW2011_GWB1_45_11</name>
    <dbReference type="NCBI Taxonomy" id="1619026"/>
    <lineage>
        <taxon>Bacteria</taxon>
        <taxon>Candidatus Yanofskyibacteriota</taxon>
    </lineage>
</organism>
<proteinExistence type="predicted"/>
<dbReference type="Proteomes" id="UP000034368">
    <property type="component" value="Unassembled WGS sequence"/>
</dbReference>
<dbReference type="SUPFAM" id="SSF51182">
    <property type="entry name" value="RmlC-like cupins"/>
    <property type="match status" value="1"/>
</dbReference>
<protein>
    <submittedName>
        <fullName evidence="1">Uncharacterized protein</fullName>
    </submittedName>
</protein>
<dbReference type="Gene3D" id="2.60.120.10">
    <property type="entry name" value="Jelly Rolls"/>
    <property type="match status" value="1"/>
</dbReference>
<evidence type="ECO:0000313" key="1">
    <source>
        <dbReference type="EMBL" id="KKT89616.1"/>
    </source>
</evidence>
<sequence length="329" mass="37894">MKPLSLDKLISNPVDGLSVLAPLLIEDRQIKETENLENLYKNLIKHISSQNDQELKFLVAKTQKDIGFILKYKSYGIKASIPIGFSLFFLEPREGFSFQRHLDFKKEAFHFLSSNPGHSFAFVCTYSEWQKKYKGEINSDLDIFKFIPESGDILQIGESGIVHTVFGCVMEEYANISTDVVDRLHDQNKDRSVPDHYNRQYFNKLLKKVVYPLSNNLVSRQGDSFTRAVINWQNHDDISELKILQSSDFEAKRILIPNGKYWNLHTNDNYVSLFLTSGSAKCEYEGRNINLGGYEILFCLPYCNWTIQNTSGDNLEFSMIKINKSVALR</sequence>
<name>A0A0G1L0W8_9BACT</name>
<dbReference type="AlphaFoldDB" id="A0A0G1L0W8"/>
<dbReference type="InterPro" id="IPR014710">
    <property type="entry name" value="RmlC-like_jellyroll"/>
</dbReference>
<accession>A0A0G1L0W8</accession>
<reference evidence="1 2" key="1">
    <citation type="journal article" date="2015" name="Nature">
        <title>rRNA introns, odd ribosomes, and small enigmatic genomes across a large radiation of phyla.</title>
        <authorList>
            <person name="Brown C.T."/>
            <person name="Hug L.A."/>
            <person name="Thomas B.C."/>
            <person name="Sharon I."/>
            <person name="Castelle C.J."/>
            <person name="Singh A."/>
            <person name="Wilkins M.J."/>
            <person name="Williams K.H."/>
            <person name="Banfield J.F."/>
        </authorList>
    </citation>
    <scope>NUCLEOTIDE SEQUENCE [LARGE SCALE GENOMIC DNA]</scope>
</reference>
<comment type="caution">
    <text evidence="1">The sequence shown here is derived from an EMBL/GenBank/DDBJ whole genome shotgun (WGS) entry which is preliminary data.</text>
</comment>
<dbReference type="InterPro" id="IPR011051">
    <property type="entry name" value="RmlC_Cupin_sf"/>
</dbReference>
<dbReference type="EMBL" id="LCKD01000015">
    <property type="protein sequence ID" value="KKT89616.1"/>
    <property type="molecule type" value="Genomic_DNA"/>
</dbReference>